<evidence type="ECO:0000313" key="2">
    <source>
        <dbReference type="Proteomes" id="UP000694240"/>
    </source>
</evidence>
<dbReference type="Proteomes" id="UP000694240">
    <property type="component" value="Chromosome 8"/>
</dbReference>
<proteinExistence type="predicted"/>
<organism evidence="1 2">
    <name type="scientific">Arabidopsis thaliana x Arabidopsis arenosa</name>
    <dbReference type="NCBI Taxonomy" id="1240361"/>
    <lineage>
        <taxon>Eukaryota</taxon>
        <taxon>Viridiplantae</taxon>
        <taxon>Streptophyta</taxon>
        <taxon>Embryophyta</taxon>
        <taxon>Tracheophyta</taxon>
        <taxon>Spermatophyta</taxon>
        <taxon>Magnoliopsida</taxon>
        <taxon>eudicotyledons</taxon>
        <taxon>Gunneridae</taxon>
        <taxon>Pentapetalae</taxon>
        <taxon>rosids</taxon>
        <taxon>malvids</taxon>
        <taxon>Brassicales</taxon>
        <taxon>Brassicaceae</taxon>
        <taxon>Camelineae</taxon>
        <taxon>Arabidopsis</taxon>
    </lineage>
</organism>
<dbReference type="AlphaFoldDB" id="A0A8T2AP97"/>
<name>A0A8T2AP97_9BRAS</name>
<reference evidence="1 2" key="1">
    <citation type="submission" date="2020-12" db="EMBL/GenBank/DDBJ databases">
        <title>Concerted genomic and epigenomic changes stabilize Arabidopsis allopolyploids.</title>
        <authorList>
            <person name="Chen Z."/>
        </authorList>
    </citation>
    <scope>NUCLEOTIDE SEQUENCE [LARGE SCALE GENOMIC DNA]</scope>
    <source>
        <strain evidence="1">Allo738</strain>
        <tissue evidence="1">Leaf</tissue>
    </source>
</reference>
<accession>A0A8T2AP97</accession>
<comment type="caution">
    <text evidence="1">The sequence shown here is derived from an EMBL/GenBank/DDBJ whole genome shotgun (WGS) entry which is preliminary data.</text>
</comment>
<gene>
    <name evidence="1" type="ORF">ISN45_Aa03g002990</name>
</gene>
<sequence>MSENLPTYVVFKNMLSSSTPDLPLHIRLVFPCRSLRYSMCSCFHVVISEPGCFTLDT</sequence>
<evidence type="ECO:0000313" key="1">
    <source>
        <dbReference type="EMBL" id="KAG7575846.1"/>
    </source>
</evidence>
<dbReference type="EMBL" id="JAEFBK010000008">
    <property type="protein sequence ID" value="KAG7575846.1"/>
    <property type="molecule type" value="Genomic_DNA"/>
</dbReference>
<keyword evidence="2" id="KW-1185">Reference proteome</keyword>
<protein>
    <submittedName>
        <fullName evidence="1">Uncharacterized protein</fullName>
    </submittedName>
</protein>